<dbReference type="InterPro" id="IPR018511">
    <property type="entry name" value="Hemolysin-typ_Ca-bd_CS"/>
</dbReference>
<name>A0A929F579_LEPEC</name>
<protein>
    <submittedName>
        <fullName evidence="1">Calcium-binding protein</fullName>
    </submittedName>
</protein>
<accession>A0A929F579</accession>
<evidence type="ECO:0000313" key="2">
    <source>
        <dbReference type="Proteomes" id="UP000615026"/>
    </source>
</evidence>
<sequence length="970" mass="97012">MANELTTPIVIDNGEIEVIFDDIQAPVGQPAVDISGDQALLAVLPNGSIAAPDLGNTAVQASGDNVAVLNLGEISGDLNGISSTGDNLRLLNLGTIQSNSRAVDLSDGDGIFVLNTGDILGTGDQRNGTLYVDGTVDDLELDNRGTIDAGVGNLGDAVSVQVGAAGDFINEDINIVNDGLLQGRGDGPDVFANGGRVASNGSSGLRFFNGSGQPEATVTGSVTNQGTITSEVNVGFLGGLVVEDGVAFDGQIANSGLISGPRNGLYIGNADHNLQISNSGQIESGSRAVNLDGDNVTLTNQGNIVGTGNQRNGTIYLDGTADNITVDNQSQGVVDAGAGNLGDAIAVQVGATGDASSEDINIVNSGLLQGRGDGSDVFANGARVASNGSSGLRFFNGSGQPETTVTGSVTNEGTITSEVNVGFLGGLVVEDGIGFDGRIDNSGLISGPRNGLYIGNADHDLRIVNSGQIESGSRAVNLDGDNVTLINQGDILGTGNQRNGTVYLDGTADDITVNNQSQGVIDAGDGNLGDAIAIQVGATGDAISEDINIVNSGLLQGRGDGADVFANGARVAANGSSGLRFFNGSGQPEATVTGSVINQGTITTEVNVGFLGGLVVEDGVAFDGLIANSAGGQISGPRNGLYIGNADHDLQIVNSGQIDSGSRAVNLDGDNVTLLNQGDILGTGNQRNGTVYLDGTADNITVNNQLQGVIDAGAGNSGSGISVQVGAAGGNGTDDVELSADITNSGLIQGRGDGNVPAGVRLFVGSGLTEATFTGDITNELNGVIASEQQAGILIESGVIFDGQIINSGTITGGNGFAIDAEGALGSVDILNQGTLVGDVRLGSGDDSFVQTATGDVVVTGGLGNDEITGGSGNDILNGGDDDDLLTGGLGTDTFIFEEHAGIDIVTDFSTTDDLLNVSAIFENVSDVLGSGGAATQVGTSTLIDFGGDNAALLLNVNVSDLTSDNFVFA</sequence>
<keyword evidence="2" id="KW-1185">Reference proteome</keyword>
<dbReference type="InterPro" id="IPR011049">
    <property type="entry name" value="Serralysin-like_metalloprot_C"/>
</dbReference>
<dbReference type="SUPFAM" id="SSF51120">
    <property type="entry name" value="beta-Roll"/>
    <property type="match status" value="1"/>
</dbReference>
<gene>
    <name evidence="1" type="ORF">IQ260_12335</name>
</gene>
<dbReference type="AlphaFoldDB" id="A0A929F579"/>
<organism evidence="1 2">
    <name type="scientific">Leptolyngbya cf. ectocarpi LEGE 11479</name>
    <dbReference type="NCBI Taxonomy" id="1828722"/>
    <lineage>
        <taxon>Bacteria</taxon>
        <taxon>Bacillati</taxon>
        <taxon>Cyanobacteriota</taxon>
        <taxon>Cyanophyceae</taxon>
        <taxon>Leptolyngbyales</taxon>
        <taxon>Leptolyngbyaceae</taxon>
        <taxon>Leptolyngbya group</taxon>
        <taxon>Leptolyngbya</taxon>
    </lineage>
</organism>
<dbReference type="EMBL" id="JADEXP010000096">
    <property type="protein sequence ID" value="MBE9067445.1"/>
    <property type="molecule type" value="Genomic_DNA"/>
</dbReference>
<dbReference type="Proteomes" id="UP000615026">
    <property type="component" value="Unassembled WGS sequence"/>
</dbReference>
<comment type="caution">
    <text evidence="1">The sequence shown here is derived from an EMBL/GenBank/DDBJ whole genome shotgun (WGS) entry which is preliminary data.</text>
</comment>
<dbReference type="PROSITE" id="PS00330">
    <property type="entry name" value="HEMOLYSIN_CALCIUM"/>
    <property type="match status" value="1"/>
</dbReference>
<proteinExistence type="predicted"/>
<reference evidence="1" key="1">
    <citation type="submission" date="2020-10" db="EMBL/GenBank/DDBJ databases">
        <authorList>
            <person name="Castelo-Branco R."/>
            <person name="Eusebio N."/>
            <person name="Adriana R."/>
            <person name="Vieira A."/>
            <person name="Brugerolle De Fraissinette N."/>
            <person name="Rezende De Castro R."/>
            <person name="Schneider M.P."/>
            <person name="Vasconcelos V."/>
            <person name="Leao P.N."/>
        </authorList>
    </citation>
    <scope>NUCLEOTIDE SEQUENCE</scope>
    <source>
        <strain evidence="1">LEGE 11479</strain>
    </source>
</reference>
<dbReference type="PRINTS" id="PR00313">
    <property type="entry name" value="CABNDNGRPT"/>
</dbReference>
<dbReference type="RefSeq" id="WP_193993409.1">
    <property type="nucleotide sequence ID" value="NZ_JADEXP010000096.1"/>
</dbReference>
<evidence type="ECO:0000313" key="1">
    <source>
        <dbReference type="EMBL" id="MBE9067445.1"/>
    </source>
</evidence>
<dbReference type="Gene3D" id="2.150.10.10">
    <property type="entry name" value="Serralysin-like metalloprotease, C-terminal"/>
    <property type="match status" value="1"/>
</dbReference>